<keyword evidence="2" id="KW-1185">Reference proteome</keyword>
<evidence type="ECO:0008006" key="3">
    <source>
        <dbReference type="Google" id="ProtNLM"/>
    </source>
</evidence>
<organism evidence="1 2">
    <name type="scientific">Aeromicrobium halocynthiae</name>
    <dbReference type="NCBI Taxonomy" id="560557"/>
    <lineage>
        <taxon>Bacteria</taxon>
        <taxon>Bacillati</taxon>
        <taxon>Actinomycetota</taxon>
        <taxon>Actinomycetes</taxon>
        <taxon>Propionibacteriales</taxon>
        <taxon>Nocardioidaceae</taxon>
        <taxon>Aeromicrobium</taxon>
    </lineage>
</organism>
<dbReference type="RefSeq" id="WP_344327117.1">
    <property type="nucleotide sequence ID" value="NZ_BAAAPY010000005.1"/>
</dbReference>
<comment type="caution">
    <text evidence="1">The sequence shown here is derived from an EMBL/GenBank/DDBJ whole genome shotgun (WGS) entry which is preliminary data.</text>
</comment>
<dbReference type="Proteomes" id="UP001501480">
    <property type="component" value="Unassembled WGS sequence"/>
</dbReference>
<reference evidence="1 2" key="1">
    <citation type="journal article" date="2019" name="Int. J. Syst. Evol. Microbiol.">
        <title>The Global Catalogue of Microorganisms (GCM) 10K type strain sequencing project: providing services to taxonomists for standard genome sequencing and annotation.</title>
        <authorList>
            <consortium name="The Broad Institute Genomics Platform"/>
            <consortium name="The Broad Institute Genome Sequencing Center for Infectious Disease"/>
            <person name="Wu L."/>
            <person name="Ma J."/>
        </authorList>
    </citation>
    <scope>NUCLEOTIDE SEQUENCE [LARGE SCALE GENOMIC DNA]</scope>
    <source>
        <strain evidence="1 2">JCM 15749</strain>
    </source>
</reference>
<protein>
    <recommendedName>
        <fullName evidence="3">Siderophore-interacting protein</fullName>
    </recommendedName>
</protein>
<evidence type="ECO:0000313" key="1">
    <source>
        <dbReference type="EMBL" id="GAA2078343.1"/>
    </source>
</evidence>
<dbReference type="EMBL" id="BAAAPY010000005">
    <property type="protein sequence ID" value="GAA2078343.1"/>
    <property type="molecule type" value="Genomic_DNA"/>
</dbReference>
<dbReference type="Gene3D" id="3.40.50.80">
    <property type="entry name" value="Nucleotide-binding domain of ferredoxin-NADP reductase (FNR) module"/>
    <property type="match status" value="1"/>
</dbReference>
<evidence type="ECO:0000313" key="2">
    <source>
        <dbReference type="Proteomes" id="UP001501480"/>
    </source>
</evidence>
<name>A0ABN2VZJ4_9ACTN</name>
<sequence>MGRTLGLIADRVDAASHECEVAANEVISPGLRRLVLRSPELVGLTTDPCDVTAFRVSRTDFRHYTPALLDETSDGSAEVTIVVQRHGDGVADDVPTPGHDLVEALTADDDVRLCQWSSTRAFHWTTEERPVLLLGDATVISLALAMDRRARAEGRDLMTVLEVPAPDVGAVRGLLPEAVVVAAGDEPGSATDAWLAVNLVALRALGRQGAVEPVAHLAGHGPSIQRHRAFLREHVGLDRRSIRTQPYWAPDKAGL</sequence>
<gene>
    <name evidence="1" type="ORF">GCM10009821_17710</name>
</gene>
<accession>A0ABN2VZJ4</accession>
<dbReference type="InterPro" id="IPR039261">
    <property type="entry name" value="FNR_nucleotide-bd"/>
</dbReference>
<proteinExistence type="predicted"/>